<accession>A0A174BHV7</accession>
<evidence type="ECO:0000313" key="2">
    <source>
        <dbReference type="Proteomes" id="UP000095746"/>
    </source>
</evidence>
<name>A0A174BHV7_FLAPL</name>
<dbReference type="AlphaFoldDB" id="A0A174BHV7"/>
<dbReference type="Proteomes" id="UP000095746">
    <property type="component" value="Unassembled WGS sequence"/>
</dbReference>
<sequence>MWRASTMALTARSKSSRLVSSRVIWILSISDCMTMDRMS</sequence>
<reference evidence="1 2" key="1">
    <citation type="submission" date="2015-09" db="EMBL/GenBank/DDBJ databases">
        <authorList>
            <consortium name="Pathogen Informatics"/>
        </authorList>
    </citation>
    <scope>NUCLEOTIDE SEQUENCE [LARGE SCALE GENOMIC DNA]</scope>
    <source>
        <strain evidence="1 2">2789STDY5608854</strain>
    </source>
</reference>
<proteinExistence type="predicted"/>
<evidence type="ECO:0000313" key="1">
    <source>
        <dbReference type="EMBL" id="CUO00297.1"/>
    </source>
</evidence>
<protein>
    <submittedName>
        <fullName evidence="1">Uncharacterized protein</fullName>
    </submittedName>
</protein>
<dbReference type="EMBL" id="CYZT01000033">
    <property type="protein sequence ID" value="CUO00297.1"/>
    <property type="molecule type" value="Genomic_DNA"/>
</dbReference>
<gene>
    <name evidence="1" type="ORF">ERS852411_00815</name>
</gene>
<organism evidence="1 2">
    <name type="scientific">Flavonifractor plautii</name>
    <name type="common">Fusobacterium plautii</name>
    <dbReference type="NCBI Taxonomy" id="292800"/>
    <lineage>
        <taxon>Bacteria</taxon>
        <taxon>Bacillati</taxon>
        <taxon>Bacillota</taxon>
        <taxon>Clostridia</taxon>
        <taxon>Eubacteriales</taxon>
        <taxon>Oscillospiraceae</taxon>
        <taxon>Flavonifractor</taxon>
    </lineage>
</organism>